<evidence type="ECO:0000313" key="4">
    <source>
        <dbReference type="EMBL" id="MFC4471064.1"/>
    </source>
</evidence>
<dbReference type="Pfam" id="PF03808">
    <property type="entry name" value="Glyco_tran_WecG"/>
    <property type="match status" value="1"/>
</dbReference>
<keyword evidence="2" id="KW-0808">Transferase</keyword>
<feature type="region of interest" description="Disordered" evidence="3">
    <location>
        <begin position="281"/>
        <end position="317"/>
    </location>
</feature>
<dbReference type="EMBL" id="JBHSFG010000087">
    <property type="protein sequence ID" value="MFC4471064.1"/>
    <property type="molecule type" value="Genomic_DNA"/>
</dbReference>
<dbReference type="Proteomes" id="UP001596012">
    <property type="component" value="Unassembled WGS sequence"/>
</dbReference>
<evidence type="ECO:0000313" key="5">
    <source>
        <dbReference type="Proteomes" id="UP001596012"/>
    </source>
</evidence>
<evidence type="ECO:0000256" key="3">
    <source>
        <dbReference type="SAM" id="MobiDB-lite"/>
    </source>
</evidence>
<name>A0ABV8Z0M4_9ACTN</name>
<keyword evidence="5" id="KW-1185">Reference proteome</keyword>
<dbReference type="CDD" id="cd06533">
    <property type="entry name" value="Glyco_transf_WecG_TagA"/>
    <property type="match status" value="1"/>
</dbReference>
<gene>
    <name evidence="4" type="ORF">ACFPH6_42355</name>
</gene>
<accession>A0ABV8Z0M4</accession>
<dbReference type="PANTHER" id="PTHR34136">
    <property type="match status" value="1"/>
</dbReference>
<dbReference type="NCBIfam" id="TIGR00696">
    <property type="entry name" value="wecG_tagA_cpsF"/>
    <property type="match status" value="1"/>
</dbReference>
<keyword evidence="1" id="KW-0328">Glycosyltransferase</keyword>
<reference evidence="5" key="1">
    <citation type="journal article" date="2019" name="Int. J. Syst. Evol. Microbiol.">
        <title>The Global Catalogue of Microorganisms (GCM) 10K type strain sequencing project: providing services to taxonomists for standard genome sequencing and annotation.</title>
        <authorList>
            <consortium name="The Broad Institute Genomics Platform"/>
            <consortium name="The Broad Institute Genome Sequencing Center for Infectious Disease"/>
            <person name="Wu L."/>
            <person name="Ma J."/>
        </authorList>
    </citation>
    <scope>NUCLEOTIDE SEQUENCE [LARGE SCALE GENOMIC DNA]</scope>
    <source>
        <strain evidence="5">DT43</strain>
    </source>
</reference>
<sequence length="317" mass="34933">MTAPQSTPATWGTPAAPVVECLGVPITAHTRESAARHVVHLGHRIRKARQGHTDGPDAEGVLRGSDVHLSNAYTLALADRDPELRGVLRSACLNLPDGQSVVWANQLLHRGTSLPSTRVYGPDLLLDVFALSRLTELSHYLLGSTPQVLDALHRELRRRYPRARIVGMSSPPFRPLTAQELRQKTEEIRSVAPDIVWVGLGTPKQDRWAAELCEALPVVAVAVGAAFDFIAGTKPQAPRWMQHNGLEWLFRLGCEPRRLWRRYLFGNARFVRAVLRQATRPVHGPTGGEGAAADRLNSGRRVGQGPKIPDRIPKVRP</sequence>
<dbReference type="PANTHER" id="PTHR34136:SF1">
    <property type="entry name" value="UDP-N-ACETYL-D-MANNOSAMINURONIC ACID TRANSFERASE"/>
    <property type="match status" value="1"/>
</dbReference>
<feature type="compositionally biased region" description="Basic and acidic residues" evidence="3">
    <location>
        <begin position="308"/>
        <end position="317"/>
    </location>
</feature>
<dbReference type="RefSeq" id="WP_386352766.1">
    <property type="nucleotide sequence ID" value="NZ_JBHSFG010000087.1"/>
</dbReference>
<comment type="caution">
    <text evidence="4">The sequence shown here is derived from an EMBL/GenBank/DDBJ whole genome shotgun (WGS) entry which is preliminary data.</text>
</comment>
<evidence type="ECO:0000256" key="2">
    <source>
        <dbReference type="ARBA" id="ARBA00022679"/>
    </source>
</evidence>
<evidence type="ECO:0000256" key="1">
    <source>
        <dbReference type="ARBA" id="ARBA00022676"/>
    </source>
</evidence>
<dbReference type="InterPro" id="IPR004629">
    <property type="entry name" value="WecG_TagA_CpsF"/>
</dbReference>
<proteinExistence type="predicted"/>
<protein>
    <submittedName>
        <fullName evidence="4">WecB/TagA/CpsF family glycosyltransferase</fullName>
    </submittedName>
</protein>
<organism evidence="4 5">
    <name type="scientific">Streptomyces xiangluensis</name>
    <dbReference type="NCBI Taxonomy" id="2665720"/>
    <lineage>
        <taxon>Bacteria</taxon>
        <taxon>Bacillati</taxon>
        <taxon>Actinomycetota</taxon>
        <taxon>Actinomycetes</taxon>
        <taxon>Kitasatosporales</taxon>
        <taxon>Streptomycetaceae</taxon>
        <taxon>Streptomyces</taxon>
    </lineage>
</organism>